<keyword evidence="2" id="KW-1185">Reference proteome</keyword>
<evidence type="ECO:0000313" key="2">
    <source>
        <dbReference type="Proteomes" id="UP000256971"/>
    </source>
</evidence>
<name>A0ABM6XVE4_9PROT</name>
<dbReference type="EMBL" id="CP031555">
    <property type="protein sequence ID" value="AXO13663.1"/>
    <property type="molecule type" value="Genomic_DNA"/>
</dbReference>
<protein>
    <submittedName>
        <fullName evidence="1">Uncharacterized protein</fullName>
    </submittedName>
</protein>
<evidence type="ECO:0000313" key="1">
    <source>
        <dbReference type="EMBL" id="AXO13663.1"/>
    </source>
</evidence>
<accession>A0ABM6XVE4</accession>
<dbReference type="Proteomes" id="UP000256971">
    <property type="component" value="Chromosome"/>
</dbReference>
<gene>
    <name evidence="1" type="ORF">DY252_05085</name>
</gene>
<sequence length="60" mass="6702">MPAPDIGIAEAEADIADICVMPATEALSKHRVMKIWSSLFISQKLSRSGWRVHDLDHIDQ</sequence>
<organism evidence="1 2">
    <name type="scientific">Thalassospira indica</name>
    <dbReference type="NCBI Taxonomy" id="1891279"/>
    <lineage>
        <taxon>Bacteria</taxon>
        <taxon>Pseudomonadati</taxon>
        <taxon>Pseudomonadota</taxon>
        <taxon>Alphaproteobacteria</taxon>
        <taxon>Rhodospirillales</taxon>
        <taxon>Thalassospiraceae</taxon>
        <taxon>Thalassospira</taxon>
    </lineage>
</organism>
<reference evidence="1 2" key="1">
    <citation type="submission" date="2018-08" db="EMBL/GenBank/DDBJ databases">
        <title>Complete genome sequence of type strain Thalassospira indica MCCC 1A01103T, isolated from isolated from deep seawater of the Indian Ocean.</title>
        <authorList>
            <person name="Liu Y."/>
        </authorList>
    </citation>
    <scope>NUCLEOTIDE SEQUENCE [LARGE SCALE GENOMIC DNA]</scope>
    <source>
        <strain evidence="1 2">PB8BT</strain>
    </source>
</reference>
<proteinExistence type="predicted"/>